<dbReference type="Proteomes" id="UP001305702">
    <property type="component" value="Chromosome"/>
</dbReference>
<accession>A0AA96LLP0</accession>
<evidence type="ECO:0000313" key="2">
    <source>
        <dbReference type="Proteomes" id="UP001305702"/>
    </source>
</evidence>
<dbReference type="EMBL" id="CP130318">
    <property type="protein sequence ID" value="WNQ13592.1"/>
    <property type="molecule type" value="Genomic_DNA"/>
</dbReference>
<dbReference type="AlphaFoldDB" id="A0AA96LLP0"/>
<reference evidence="1 2" key="1">
    <citation type="submission" date="2022-02" db="EMBL/GenBank/DDBJ databases">
        <title>Paenibacillus sp. MBLB1776 Whole Genome Shotgun Sequencing.</title>
        <authorList>
            <person name="Hwang C.Y."/>
            <person name="Cho E.-S."/>
            <person name="Seo M.-J."/>
        </authorList>
    </citation>
    <scope>NUCLEOTIDE SEQUENCE [LARGE SCALE GENOMIC DNA]</scope>
    <source>
        <strain evidence="1 2">MBLB1776</strain>
    </source>
</reference>
<protein>
    <submittedName>
        <fullName evidence="1">Extracellular solute-binding protein</fullName>
    </submittedName>
</protein>
<dbReference type="Gene3D" id="3.40.190.10">
    <property type="entry name" value="Periplasmic binding protein-like II"/>
    <property type="match status" value="2"/>
</dbReference>
<dbReference type="InterPro" id="IPR050490">
    <property type="entry name" value="Bact_solute-bd_prot1"/>
</dbReference>
<dbReference type="RefSeq" id="WP_315607375.1">
    <property type="nucleotide sequence ID" value="NZ_CP130318.1"/>
</dbReference>
<sequence length="385" mass="42976">MPIQLKGITWNHTRGYVPMVATAQRFMEKHPGVEITWEKRSLQEFADAPIQTLIERYDLLVIDHPWAGFAAEHGALVDLAEHLPAEYLADQAAHSVGASHESYRFNGRQTALAIDAATPVASRRDDLMQQAGQEAPDTWEELLSLARTGRVVLPGIPIDSLMNFYMFCATLGEAPFREKEQVVGKETAGQALEMYRELVSLCTERIFGWNPIAVYEAMTSTDDYVYCPFAYGYSNYSRPGYAEKVLHFGDLVRLGHHGRLQSTLGGTGLSISAGCSNKELALQYAAYAADPVIQRTLYVESGGQPGHRGAWENEEVNRQAQDYFQNTLPALDRAYLRPRYDGYLYFQDHAGDVVQDYLKNGGSVDGVLKKLNQLYTQSLQGGKHL</sequence>
<dbReference type="KEGG" id="paun:MJA45_11425"/>
<keyword evidence="2" id="KW-1185">Reference proteome</keyword>
<dbReference type="Pfam" id="PF13416">
    <property type="entry name" value="SBP_bac_8"/>
    <property type="match status" value="1"/>
</dbReference>
<organism evidence="1 2">
    <name type="scientific">Paenibacillus aurantius</name>
    <dbReference type="NCBI Taxonomy" id="2918900"/>
    <lineage>
        <taxon>Bacteria</taxon>
        <taxon>Bacillati</taxon>
        <taxon>Bacillota</taxon>
        <taxon>Bacilli</taxon>
        <taxon>Bacillales</taxon>
        <taxon>Paenibacillaceae</taxon>
        <taxon>Paenibacillus</taxon>
    </lineage>
</organism>
<dbReference type="SUPFAM" id="SSF53850">
    <property type="entry name" value="Periplasmic binding protein-like II"/>
    <property type="match status" value="1"/>
</dbReference>
<dbReference type="PANTHER" id="PTHR43649">
    <property type="entry name" value="ARABINOSE-BINDING PROTEIN-RELATED"/>
    <property type="match status" value="1"/>
</dbReference>
<proteinExistence type="predicted"/>
<dbReference type="InterPro" id="IPR006059">
    <property type="entry name" value="SBP"/>
</dbReference>
<evidence type="ECO:0000313" key="1">
    <source>
        <dbReference type="EMBL" id="WNQ13592.1"/>
    </source>
</evidence>
<gene>
    <name evidence="1" type="ORF">MJA45_11425</name>
</gene>
<name>A0AA96LLP0_9BACL</name>